<evidence type="ECO:0000256" key="5">
    <source>
        <dbReference type="SAM" id="Phobius"/>
    </source>
</evidence>
<evidence type="ECO:0000256" key="3">
    <source>
        <dbReference type="ARBA" id="ARBA00023012"/>
    </source>
</evidence>
<gene>
    <name evidence="7" type="ORF">Raf01_77080</name>
</gene>
<keyword evidence="3" id="KW-0902">Two-component regulatory system</keyword>
<keyword evidence="2" id="KW-0418">Kinase</keyword>
<feature type="domain" description="Signal transduction histidine kinase subgroup 3 dimerisation and phosphoacceptor" evidence="6">
    <location>
        <begin position="226"/>
        <end position="290"/>
    </location>
</feature>
<dbReference type="Gene3D" id="3.30.565.10">
    <property type="entry name" value="Histidine kinase-like ATPase, C-terminal domain"/>
    <property type="match status" value="1"/>
</dbReference>
<dbReference type="InterPro" id="IPR011712">
    <property type="entry name" value="Sig_transdc_His_kin_sub3_dim/P"/>
</dbReference>
<evidence type="ECO:0000256" key="1">
    <source>
        <dbReference type="ARBA" id="ARBA00022679"/>
    </source>
</evidence>
<keyword evidence="5" id="KW-0472">Membrane</keyword>
<evidence type="ECO:0000313" key="8">
    <source>
        <dbReference type="Proteomes" id="UP000642748"/>
    </source>
</evidence>
<dbReference type="Gene3D" id="1.20.5.1930">
    <property type="match status" value="1"/>
</dbReference>
<comment type="caution">
    <text evidence="7">The sequence shown here is derived from an EMBL/GenBank/DDBJ whole genome shotgun (WGS) entry which is preliminary data.</text>
</comment>
<keyword evidence="8" id="KW-1185">Reference proteome</keyword>
<dbReference type="AlphaFoldDB" id="A0A8J3R3Q9"/>
<proteinExistence type="predicted"/>
<dbReference type="GO" id="GO:0016020">
    <property type="term" value="C:membrane"/>
    <property type="evidence" value="ECO:0007669"/>
    <property type="project" value="InterPro"/>
</dbReference>
<dbReference type="PANTHER" id="PTHR24421">
    <property type="entry name" value="NITRATE/NITRITE SENSOR PROTEIN NARX-RELATED"/>
    <property type="match status" value="1"/>
</dbReference>
<dbReference type="InterPro" id="IPR050482">
    <property type="entry name" value="Sensor_HK_TwoCompSys"/>
</dbReference>
<reference evidence="7" key="1">
    <citation type="submission" date="2021-01" db="EMBL/GenBank/DDBJ databases">
        <title>Whole genome shotgun sequence of Rugosimonospora africana NBRC 104875.</title>
        <authorList>
            <person name="Komaki H."/>
            <person name="Tamura T."/>
        </authorList>
    </citation>
    <scope>NUCLEOTIDE SEQUENCE</scope>
    <source>
        <strain evidence="7">NBRC 104875</strain>
    </source>
</reference>
<dbReference type="SUPFAM" id="SSF55874">
    <property type="entry name" value="ATPase domain of HSP90 chaperone/DNA topoisomerase II/histidine kinase"/>
    <property type="match status" value="1"/>
</dbReference>
<evidence type="ECO:0000259" key="6">
    <source>
        <dbReference type="Pfam" id="PF07730"/>
    </source>
</evidence>
<feature type="transmembrane region" description="Helical" evidence="5">
    <location>
        <begin position="121"/>
        <end position="138"/>
    </location>
</feature>
<keyword evidence="1" id="KW-0808">Transferase</keyword>
<keyword evidence="5" id="KW-0812">Transmembrane</keyword>
<feature type="region of interest" description="Disordered" evidence="4">
    <location>
        <begin position="142"/>
        <end position="167"/>
    </location>
</feature>
<feature type="compositionally biased region" description="Polar residues" evidence="4">
    <location>
        <begin position="148"/>
        <end position="164"/>
    </location>
</feature>
<evidence type="ECO:0000256" key="2">
    <source>
        <dbReference type="ARBA" id="ARBA00022777"/>
    </source>
</evidence>
<feature type="transmembrane region" description="Helical" evidence="5">
    <location>
        <begin position="12"/>
        <end position="30"/>
    </location>
</feature>
<dbReference type="Pfam" id="PF07730">
    <property type="entry name" value="HisKA_3"/>
    <property type="match status" value="1"/>
</dbReference>
<dbReference type="CDD" id="cd16917">
    <property type="entry name" value="HATPase_UhpB-NarQ-NarX-like"/>
    <property type="match status" value="1"/>
</dbReference>
<protein>
    <recommendedName>
        <fullName evidence="6">Signal transduction histidine kinase subgroup 3 dimerisation and phosphoacceptor domain-containing protein</fullName>
    </recommendedName>
</protein>
<name>A0A8J3R3Q9_9ACTN</name>
<organism evidence="7 8">
    <name type="scientific">Rugosimonospora africana</name>
    <dbReference type="NCBI Taxonomy" id="556532"/>
    <lineage>
        <taxon>Bacteria</taxon>
        <taxon>Bacillati</taxon>
        <taxon>Actinomycetota</taxon>
        <taxon>Actinomycetes</taxon>
        <taxon>Micromonosporales</taxon>
        <taxon>Micromonosporaceae</taxon>
        <taxon>Rugosimonospora</taxon>
    </lineage>
</organism>
<dbReference type="EMBL" id="BONZ01000082">
    <property type="protein sequence ID" value="GIH19536.1"/>
    <property type="molecule type" value="Genomic_DNA"/>
</dbReference>
<dbReference type="PANTHER" id="PTHR24421:SF63">
    <property type="entry name" value="SENSOR HISTIDINE KINASE DESK"/>
    <property type="match status" value="1"/>
</dbReference>
<keyword evidence="5" id="KW-1133">Transmembrane helix</keyword>
<dbReference type="GO" id="GO:0000155">
    <property type="term" value="F:phosphorelay sensor kinase activity"/>
    <property type="evidence" value="ECO:0007669"/>
    <property type="project" value="InterPro"/>
</dbReference>
<feature type="transmembrane region" description="Helical" evidence="5">
    <location>
        <begin position="50"/>
        <end position="70"/>
    </location>
</feature>
<accession>A0A8J3R3Q9</accession>
<dbReference type="Proteomes" id="UP000642748">
    <property type="component" value="Unassembled WGS sequence"/>
</dbReference>
<dbReference type="GO" id="GO:0046983">
    <property type="term" value="F:protein dimerization activity"/>
    <property type="evidence" value="ECO:0007669"/>
    <property type="project" value="InterPro"/>
</dbReference>
<evidence type="ECO:0000313" key="7">
    <source>
        <dbReference type="EMBL" id="GIH19536.1"/>
    </source>
</evidence>
<sequence length="421" mass="44106">MSATPPRARTVVLVRVVAGLALLPLILSVVTPGHGSISTTAVTTETDAHWTPFQSVIVVSAGALYLLYWLRIWPHERVTRTVTACLTALAALAVVDEAVFRSVNLWLYTVVVVGAALRPRVAVPAVLLIAAATTFVALRSPGPGSGQTGTASDGQARQTASRPGSTPVPLPGLSVWLSVQLSAATVAALPALIAGLGTTMVSSLSLANRQLRAARVLQVQLAAQEERTRVARDLHDTLGYSLSLIAVKLQVAEHLARAGDVQAAAEVGEVRRLTLQALGEVRDTVSGYRQLTINAELTGARIALQASGIALHLRDHHGALIPEVEAACGWIIREATTNVIRHSQAKNCRISLERGEGTVTVSVTDDGQTPHRNGSGTGLRGLGERVQALGGLLTAGSAAPGPGFRLSARIPVNPDIRRDSD</sequence>
<dbReference type="RefSeq" id="WP_239134291.1">
    <property type="nucleotide sequence ID" value="NZ_BONZ01000082.1"/>
</dbReference>
<evidence type="ECO:0000256" key="4">
    <source>
        <dbReference type="SAM" id="MobiDB-lite"/>
    </source>
</evidence>
<dbReference type="InterPro" id="IPR036890">
    <property type="entry name" value="HATPase_C_sf"/>
</dbReference>